<dbReference type="PROSITE" id="PS51746">
    <property type="entry name" value="PPM_2"/>
    <property type="match status" value="1"/>
</dbReference>
<dbReference type="InterPro" id="IPR036457">
    <property type="entry name" value="PPM-type-like_dom_sf"/>
</dbReference>
<sequence length="532" mass="56423">MRGAEAGSSGRGMEQGPRSAAGQGVDERALLDALDEAVVVLGPDGTVVRSNAAACRLLGDPPAGREPGSETVSLLAEAVRRGRRSFDGPHGGRWLNGRRVPLPDGAVAWLVRDVTEQREVEAALREDRERWTRLSSAARALSGTLNLRRTWGLAARLTVDGLADHCGVTLRTEGAATETAVAGPGGGVAFSADEPLRPSVARVLAEGRREVHDGVPPAQARELCPPGIEPDRAVTVVLLPLMAKGTCFGVMTLVRARPYGAAELSLIGDHADRVALALDAARLHDRQVRMSQRLRSALLPPALPEEAGLRLGAAYRPASEDMLIGGDFYEMLPDPSGGWVFALGDVCGKGVDAAVYTGRVRQALRTAAVVDSAPLAMLELLNRTLMSHDQGGFVTLLVGRPEVLPDGAVRVRLAGGGHPPPLVLRRGGEVETVKVTGMFAGAFDDASFEERDVLLAPGDMLLLYTDGVTEARDDSGRMYGEQRLVRDLGTCAGAPPGAAVERLMQLVLEYLRRREHDDIALLALQAWPEGGP</sequence>
<dbReference type="InterPro" id="IPR052016">
    <property type="entry name" value="Bact_Sigma-Reg"/>
</dbReference>
<comment type="caution">
    <text evidence="4">The sequence shown here is derived from an EMBL/GenBank/DDBJ whole genome shotgun (WGS) entry which is preliminary data.</text>
</comment>
<evidence type="ECO:0000313" key="5">
    <source>
        <dbReference type="Proteomes" id="UP000539313"/>
    </source>
</evidence>
<dbReference type="SUPFAM" id="SSF55785">
    <property type="entry name" value="PYP-like sensor domain (PAS domain)"/>
    <property type="match status" value="1"/>
</dbReference>
<name>A0A7W3N2Z8_9ACTN</name>
<dbReference type="SUPFAM" id="SSF81606">
    <property type="entry name" value="PP2C-like"/>
    <property type="match status" value="1"/>
</dbReference>
<evidence type="ECO:0000313" key="4">
    <source>
        <dbReference type="EMBL" id="MBA9006580.1"/>
    </source>
</evidence>
<accession>A0A7W3N2Z8</accession>
<dbReference type="PANTHER" id="PTHR43156:SF2">
    <property type="entry name" value="STAGE II SPORULATION PROTEIN E"/>
    <property type="match status" value="1"/>
</dbReference>
<dbReference type="InterPro" id="IPR029016">
    <property type="entry name" value="GAF-like_dom_sf"/>
</dbReference>
<dbReference type="SUPFAM" id="SSF55781">
    <property type="entry name" value="GAF domain-like"/>
    <property type="match status" value="1"/>
</dbReference>
<organism evidence="4 5">
    <name type="scientific">Thermomonospora cellulosilytica</name>
    <dbReference type="NCBI Taxonomy" id="1411118"/>
    <lineage>
        <taxon>Bacteria</taxon>
        <taxon>Bacillati</taxon>
        <taxon>Actinomycetota</taxon>
        <taxon>Actinomycetes</taxon>
        <taxon>Streptosporangiales</taxon>
        <taxon>Thermomonosporaceae</taxon>
        <taxon>Thermomonospora</taxon>
    </lineage>
</organism>
<dbReference type="InterPro" id="IPR001932">
    <property type="entry name" value="PPM-type_phosphatase-like_dom"/>
</dbReference>
<feature type="domain" description="PPM-type phosphatase" evidence="3">
    <location>
        <begin position="310"/>
        <end position="526"/>
    </location>
</feature>
<dbReference type="InterPro" id="IPR003018">
    <property type="entry name" value="GAF"/>
</dbReference>
<dbReference type="Gene3D" id="3.30.450.20">
    <property type="entry name" value="PAS domain"/>
    <property type="match status" value="1"/>
</dbReference>
<keyword evidence="1" id="KW-0378">Hydrolase</keyword>
<evidence type="ECO:0000256" key="2">
    <source>
        <dbReference type="SAM" id="MobiDB-lite"/>
    </source>
</evidence>
<dbReference type="InterPro" id="IPR035965">
    <property type="entry name" value="PAS-like_dom_sf"/>
</dbReference>
<proteinExistence type="predicted"/>
<keyword evidence="5" id="KW-1185">Reference proteome</keyword>
<dbReference type="AlphaFoldDB" id="A0A7W3N2Z8"/>
<dbReference type="Proteomes" id="UP000539313">
    <property type="component" value="Unassembled WGS sequence"/>
</dbReference>
<dbReference type="Gene3D" id="3.30.450.40">
    <property type="match status" value="1"/>
</dbReference>
<feature type="region of interest" description="Disordered" evidence="2">
    <location>
        <begin position="1"/>
        <end position="23"/>
    </location>
</feature>
<dbReference type="PANTHER" id="PTHR43156">
    <property type="entry name" value="STAGE II SPORULATION PROTEIN E-RELATED"/>
    <property type="match status" value="1"/>
</dbReference>
<protein>
    <submittedName>
        <fullName evidence="4">Serine phosphatase RsbU (Regulator of sigma subunit)</fullName>
    </submittedName>
</protein>
<dbReference type="SMART" id="SM00065">
    <property type="entry name" value="GAF"/>
    <property type="match status" value="1"/>
</dbReference>
<dbReference type="SMART" id="SM00331">
    <property type="entry name" value="PP2C_SIG"/>
    <property type="match status" value="1"/>
</dbReference>
<reference evidence="4 5" key="1">
    <citation type="submission" date="2020-08" db="EMBL/GenBank/DDBJ databases">
        <title>Sequencing the genomes of 1000 actinobacteria strains.</title>
        <authorList>
            <person name="Klenk H.-P."/>
        </authorList>
    </citation>
    <scope>NUCLEOTIDE SEQUENCE [LARGE SCALE GENOMIC DNA]</scope>
    <source>
        <strain evidence="4 5">DSM 45823</strain>
    </source>
</reference>
<dbReference type="Gene3D" id="3.60.40.10">
    <property type="entry name" value="PPM-type phosphatase domain"/>
    <property type="match status" value="1"/>
</dbReference>
<dbReference type="RefSeq" id="WP_182707453.1">
    <property type="nucleotide sequence ID" value="NZ_JACJII010000001.1"/>
</dbReference>
<evidence type="ECO:0000256" key="1">
    <source>
        <dbReference type="ARBA" id="ARBA00022801"/>
    </source>
</evidence>
<dbReference type="GO" id="GO:0016791">
    <property type="term" value="F:phosphatase activity"/>
    <property type="evidence" value="ECO:0007669"/>
    <property type="project" value="TreeGrafter"/>
</dbReference>
<gene>
    <name evidence="4" type="ORF">HNR21_005462</name>
</gene>
<dbReference type="Pfam" id="PF07228">
    <property type="entry name" value="SpoIIE"/>
    <property type="match status" value="1"/>
</dbReference>
<dbReference type="EMBL" id="JACJII010000001">
    <property type="protein sequence ID" value="MBA9006580.1"/>
    <property type="molecule type" value="Genomic_DNA"/>
</dbReference>
<evidence type="ECO:0000259" key="3">
    <source>
        <dbReference type="PROSITE" id="PS51746"/>
    </source>
</evidence>